<keyword evidence="2" id="KW-1185">Reference proteome</keyword>
<sequence>MVNRAMNIMVAEYDENWNELYKKEALKIREIINGELVDIHHIGSTAVPNLKAKPIIDIMPVVNNVEKVDDFNEQMIEIGYEPLGELGIIGRRYFRKGGENRTHQIHFFQNDNKFEIERHLAVRDYLKSHSEDRNEYGKLKEMLAQQFPKDIERYSEGKNDFVQDLERKAMEWKRKHGR</sequence>
<dbReference type="Proteomes" id="UP001596494">
    <property type="component" value="Unassembled WGS sequence"/>
</dbReference>
<gene>
    <name evidence="1" type="ORF">ACFQMN_02525</name>
</gene>
<dbReference type="Gene3D" id="3.30.460.10">
    <property type="entry name" value="Beta Polymerase, domain 2"/>
    <property type="match status" value="1"/>
</dbReference>
<dbReference type="PANTHER" id="PTHR34822:SF1">
    <property type="entry name" value="GRPB FAMILY PROTEIN"/>
    <property type="match status" value="1"/>
</dbReference>
<organism evidence="1 2">
    <name type="scientific">Halobacillus campisalis</name>
    <dbReference type="NCBI Taxonomy" id="435909"/>
    <lineage>
        <taxon>Bacteria</taxon>
        <taxon>Bacillati</taxon>
        <taxon>Bacillota</taxon>
        <taxon>Bacilli</taxon>
        <taxon>Bacillales</taxon>
        <taxon>Bacillaceae</taxon>
        <taxon>Halobacillus</taxon>
    </lineage>
</organism>
<accession>A0ABW2K0S2</accession>
<dbReference type="EMBL" id="JBHTBY010000001">
    <property type="protein sequence ID" value="MFC7319761.1"/>
    <property type="molecule type" value="Genomic_DNA"/>
</dbReference>
<dbReference type="InterPro" id="IPR007344">
    <property type="entry name" value="GrpB/CoaE"/>
</dbReference>
<protein>
    <submittedName>
        <fullName evidence="1">GrpB family protein</fullName>
    </submittedName>
</protein>
<dbReference type="RefSeq" id="WP_289215541.1">
    <property type="nucleotide sequence ID" value="NZ_JAPVRC010000003.1"/>
</dbReference>
<dbReference type="InterPro" id="IPR043519">
    <property type="entry name" value="NT_sf"/>
</dbReference>
<evidence type="ECO:0000313" key="2">
    <source>
        <dbReference type="Proteomes" id="UP001596494"/>
    </source>
</evidence>
<dbReference type="Pfam" id="PF04229">
    <property type="entry name" value="GrpB"/>
    <property type="match status" value="1"/>
</dbReference>
<name>A0ABW2K0S2_9BACI</name>
<reference evidence="2" key="1">
    <citation type="journal article" date="2019" name="Int. J. Syst. Evol. Microbiol.">
        <title>The Global Catalogue of Microorganisms (GCM) 10K type strain sequencing project: providing services to taxonomists for standard genome sequencing and annotation.</title>
        <authorList>
            <consortium name="The Broad Institute Genomics Platform"/>
            <consortium name="The Broad Institute Genome Sequencing Center for Infectious Disease"/>
            <person name="Wu L."/>
            <person name="Ma J."/>
        </authorList>
    </citation>
    <scope>NUCLEOTIDE SEQUENCE [LARGE SCALE GENOMIC DNA]</scope>
    <source>
        <strain evidence="2">CCUG 73951</strain>
    </source>
</reference>
<dbReference type="SUPFAM" id="SSF81301">
    <property type="entry name" value="Nucleotidyltransferase"/>
    <property type="match status" value="1"/>
</dbReference>
<proteinExistence type="predicted"/>
<evidence type="ECO:0000313" key="1">
    <source>
        <dbReference type="EMBL" id="MFC7319761.1"/>
    </source>
</evidence>
<dbReference type="PANTHER" id="PTHR34822">
    <property type="entry name" value="GRPB DOMAIN PROTEIN (AFU_ORTHOLOGUE AFUA_1G01530)"/>
    <property type="match status" value="1"/>
</dbReference>
<comment type="caution">
    <text evidence="1">The sequence shown here is derived from an EMBL/GenBank/DDBJ whole genome shotgun (WGS) entry which is preliminary data.</text>
</comment>